<feature type="region of interest" description="Disordered" evidence="1">
    <location>
        <begin position="153"/>
        <end position="172"/>
    </location>
</feature>
<feature type="compositionally biased region" description="Basic and acidic residues" evidence="1">
    <location>
        <begin position="1"/>
        <end position="11"/>
    </location>
</feature>
<feature type="region of interest" description="Disordered" evidence="1">
    <location>
        <begin position="1"/>
        <end position="48"/>
    </location>
</feature>
<dbReference type="Proteomes" id="UP000233556">
    <property type="component" value="Unassembled WGS sequence"/>
</dbReference>
<evidence type="ECO:0000313" key="2">
    <source>
        <dbReference type="EMBL" id="PKU41291.1"/>
    </source>
</evidence>
<evidence type="ECO:0000256" key="1">
    <source>
        <dbReference type="SAM" id="MobiDB-lite"/>
    </source>
</evidence>
<protein>
    <submittedName>
        <fullName evidence="2">Uncharacterized protein</fullName>
    </submittedName>
</protein>
<reference evidence="3" key="1">
    <citation type="submission" date="2017-11" db="EMBL/GenBank/DDBJ databases">
        <authorList>
            <person name="Lima N.C."/>
            <person name="Parody-Merino A.M."/>
            <person name="Battley P.F."/>
            <person name="Fidler A.E."/>
            <person name="Prosdocimi F."/>
        </authorList>
    </citation>
    <scope>NUCLEOTIDE SEQUENCE [LARGE SCALE GENOMIC DNA]</scope>
</reference>
<organism evidence="2 3">
    <name type="scientific">Limosa lapponica baueri</name>
    <dbReference type="NCBI Taxonomy" id="1758121"/>
    <lineage>
        <taxon>Eukaryota</taxon>
        <taxon>Metazoa</taxon>
        <taxon>Chordata</taxon>
        <taxon>Craniata</taxon>
        <taxon>Vertebrata</taxon>
        <taxon>Euteleostomi</taxon>
        <taxon>Archelosauria</taxon>
        <taxon>Archosauria</taxon>
        <taxon>Dinosauria</taxon>
        <taxon>Saurischia</taxon>
        <taxon>Theropoda</taxon>
        <taxon>Coelurosauria</taxon>
        <taxon>Aves</taxon>
        <taxon>Neognathae</taxon>
        <taxon>Neoaves</taxon>
        <taxon>Charadriiformes</taxon>
        <taxon>Scolopacidae</taxon>
        <taxon>Limosa</taxon>
    </lineage>
</organism>
<feature type="compositionally biased region" description="Polar residues" evidence="1">
    <location>
        <begin position="161"/>
        <end position="172"/>
    </location>
</feature>
<keyword evidence="3" id="KW-1185">Reference proteome</keyword>
<dbReference type="EMBL" id="KZ506139">
    <property type="protein sequence ID" value="PKU41291.1"/>
    <property type="molecule type" value="Genomic_DNA"/>
</dbReference>
<sequence>MEAEVRLDGPKADVPSPPDPCPRPPAAGVSELRIRPLPDWDPPTSLPKACNKDANSTFLSSPLNGIKVTETLPTRLHAPCAAQRGAEQPGGARKAASGTGGKRLLWGQPISDMMHNHIPNQLGFVSVVPGTAWCGDEDEDDYLQWIFIAREPQPEEGTLGLSPSPSGPQGKT</sequence>
<reference evidence="3" key="2">
    <citation type="submission" date="2017-12" db="EMBL/GenBank/DDBJ databases">
        <title>Genome sequence of the Bar-tailed Godwit (Limosa lapponica baueri).</title>
        <authorList>
            <person name="Lima N.C.B."/>
            <person name="Parody-Merino A.M."/>
            <person name="Battley P.F."/>
            <person name="Fidler A.E."/>
            <person name="Prosdocimi F."/>
        </authorList>
    </citation>
    <scope>NUCLEOTIDE SEQUENCE [LARGE SCALE GENOMIC DNA]</scope>
</reference>
<dbReference type="AlphaFoldDB" id="A0A2I0U5K6"/>
<proteinExistence type="predicted"/>
<feature type="compositionally biased region" description="Pro residues" evidence="1">
    <location>
        <begin position="15"/>
        <end position="25"/>
    </location>
</feature>
<feature type="region of interest" description="Disordered" evidence="1">
    <location>
        <begin position="81"/>
        <end position="100"/>
    </location>
</feature>
<name>A0A2I0U5K6_LIMLA</name>
<evidence type="ECO:0000313" key="3">
    <source>
        <dbReference type="Proteomes" id="UP000233556"/>
    </source>
</evidence>
<gene>
    <name evidence="2" type="ORF">llap_8402</name>
</gene>
<accession>A0A2I0U5K6</accession>